<evidence type="ECO:0000256" key="2">
    <source>
        <dbReference type="SAM" id="MobiDB-lite"/>
    </source>
</evidence>
<dbReference type="InterPro" id="IPR000742">
    <property type="entry name" value="EGF"/>
</dbReference>
<dbReference type="AlphaFoldDB" id="A0AA89BZA5"/>
<dbReference type="Pfam" id="PF23106">
    <property type="entry name" value="EGF_Teneurin"/>
    <property type="match status" value="1"/>
</dbReference>
<comment type="caution">
    <text evidence="4">The sequence shown here is derived from an EMBL/GenBank/DDBJ whole genome shotgun (WGS) entry which is preliminary data.</text>
</comment>
<feature type="region of interest" description="Disordered" evidence="2">
    <location>
        <begin position="459"/>
        <end position="479"/>
    </location>
</feature>
<gene>
    <name evidence="4" type="ORF">FSP39_009739</name>
</gene>
<feature type="domain" description="VWFD" evidence="3">
    <location>
        <begin position="1"/>
        <end position="94"/>
    </location>
</feature>
<dbReference type="Pfam" id="PF26129">
    <property type="entry name" value="Vwde"/>
    <property type="match status" value="1"/>
</dbReference>
<reference evidence="4" key="1">
    <citation type="submission" date="2019-08" db="EMBL/GenBank/DDBJ databases">
        <title>The improved chromosome-level genome for the pearl oyster Pinctada fucata martensii using PacBio sequencing and Hi-C.</title>
        <authorList>
            <person name="Zheng Z."/>
        </authorList>
    </citation>
    <scope>NUCLEOTIDE SEQUENCE</scope>
    <source>
        <strain evidence="4">ZZ-2019</strain>
        <tissue evidence="4">Adductor muscle</tissue>
    </source>
</reference>
<dbReference type="Proteomes" id="UP001186944">
    <property type="component" value="Unassembled WGS sequence"/>
</dbReference>
<accession>A0AA89BZA5</accession>
<evidence type="ECO:0000259" key="3">
    <source>
        <dbReference type="PROSITE" id="PS51233"/>
    </source>
</evidence>
<protein>
    <recommendedName>
        <fullName evidence="3">VWFD domain-containing protein</fullName>
    </recommendedName>
</protein>
<dbReference type="PROSITE" id="PS01186">
    <property type="entry name" value="EGF_2"/>
    <property type="match status" value="1"/>
</dbReference>
<dbReference type="PROSITE" id="PS51233">
    <property type="entry name" value="VWFD"/>
    <property type="match status" value="1"/>
</dbReference>
<name>A0AA89BZA5_PINIB</name>
<dbReference type="EMBL" id="VSWD01000005">
    <property type="protein sequence ID" value="KAK3102225.1"/>
    <property type="molecule type" value="Genomic_DNA"/>
</dbReference>
<evidence type="ECO:0000256" key="1">
    <source>
        <dbReference type="ARBA" id="ARBA00023180"/>
    </source>
</evidence>
<evidence type="ECO:0000313" key="4">
    <source>
        <dbReference type="EMBL" id="KAK3102225.1"/>
    </source>
</evidence>
<keyword evidence="5" id="KW-1185">Reference proteome</keyword>
<dbReference type="Gene3D" id="2.60.120.260">
    <property type="entry name" value="Galactose-binding domain-like"/>
    <property type="match status" value="1"/>
</dbReference>
<dbReference type="PROSITE" id="PS00022">
    <property type="entry name" value="EGF_1"/>
    <property type="match status" value="1"/>
</dbReference>
<dbReference type="InterPro" id="IPR058727">
    <property type="entry name" value="Helical_Vwde"/>
</dbReference>
<keyword evidence="1" id="KW-0325">Glycoprotein</keyword>
<sequence>MTPCGLYSGECVSVTFPSGTIVDVSTRNWLSDINLDVYVYPSAADENSTRGLCGYLDGQSDSSHDFLMPDGNTTTSSLTFARSWRLTEDYFIDPNDLDKFDNLESWTRDVQLCVCPRATLNGTDVPPPLRVAVSELHCSYKEYIGKCQSDRTKPFECFLKTQGSKRRKRRDLHTHCYNVPEINNVRIKRQVPYVVSETEARTQCENAFNASISLQGCSENIDGLYTTSMDSCISDYQITGEQFVITSALDSLKDTCVSIIGKDVELQSSNPALVGEVFNNTCLNDCSGQGQCENGYCKCNPGFAGTDCSYNIENPPIITSVKVLCDTLDDVCDTISIYGRNFLNTNSFRCQVSSIQTLVDGTSVFEGSSTVNGTQRSPFEAICPLQKSVSSSSTFVYSYNVSISNDGVSFSNISEVYVYNSLCQEMIDSSGTTVFNLMHKIVNSENQKPKAYKIRIKQEPKQTNKNLHHMKRSELPIWE</sequence>
<proteinExistence type="predicted"/>
<evidence type="ECO:0000313" key="5">
    <source>
        <dbReference type="Proteomes" id="UP001186944"/>
    </source>
</evidence>
<organism evidence="4 5">
    <name type="scientific">Pinctada imbricata</name>
    <name type="common">Atlantic pearl-oyster</name>
    <name type="synonym">Pinctada martensii</name>
    <dbReference type="NCBI Taxonomy" id="66713"/>
    <lineage>
        <taxon>Eukaryota</taxon>
        <taxon>Metazoa</taxon>
        <taxon>Spiralia</taxon>
        <taxon>Lophotrochozoa</taxon>
        <taxon>Mollusca</taxon>
        <taxon>Bivalvia</taxon>
        <taxon>Autobranchia</taxon>
        <taxon>Pteriomorphia</taxon>
        <taxon>Pterioida</taxon>
        <taxon>Pterioidea</taxon>
        <taxon>Pteriidae</taxon>
        <taxon>Pinctada</taxon>
    </lineage>
</organism>
<dbReference type="InterPro" id="IPR001846">
    <property type="entry name" value="VWF_type-D"/>
</dbReference>
<dbReference type="FunFam" id="2.10.25.10:FF:000001">
    <property type="entry name" value="Tenascin C"/>
    <property type="match status" value="1"/>
</dbReference>